<dbReference type="Proteomes" id="UP000265703">
    <property type="component" value="Unassembled WGS sequence"/>
</dbReference>
<feature type="domain" description="SAM" evidence="1">
    <location>
        <begin position="25"/>
        <end position="92"/>
    </location>
</feature>
<dbReference type="InterPro" id="IPR013761">
    <property type="entry name" value="SAM/pointed_sf"/>
</dbReference>
<dbReference type="EMBL" id="QKYT01000754">
    <property type="protein sequence ID" value="RIA81715.1"/>
    <property type="molecule type" value="Genomic_DNA"/>
</dbReference>
<dbReference type="SMART" id="SM00454">
    <property type="entry name" value="SAM"/>
    <property type="match status" value="1"/>
</dbReference>
<protein>
    <recommendedName>
        <fullName evidence="1">SAM domain-containing protein</fullName>
    </recommendedName>
</protein>
<dbReference type="Gene3D" id="1.10.150.50">
    <property type="entry name" value="Transcription Factor, Ets-1"/>
    <property type="match status" value="1"/>
</dbReference>
<organism evidence="2 3">
    <name type="scientific">Glomus cerebriforme</name>
    <dbReference type="NCBI Taxonomy" id="658196"/>
    <lineage>
        <taxon>Eukaryota</taxon>
        <taxon>Fungi</taxon>
        <taxon>Fungi incertae sedis</taxon>
        <taxon>Mucoromycota</taxon>
        <taxon>Glomeromycotina</taxon>
        <taxon>Glomeromycetes</taxon>
        <taxon>Glomerales</taxon>
        <taxon>Glomeraceae</taxon>
        <taxon>Glomus</taxon>
    </lineage>
</organism>
<dbReference type="Pfam" id="PF00536">
    <property type="entry name" value="SAM_1"/>
    <property type="match status" value="1"/>
</dbReference>
<dbReference type="OrthoDB" id="76949at2759"/>
<dbReference type="AlphaFoldDB" id="A0A397SBP8"/>
<proteinExistence type="predicted"/>
<accession>A0A397SBP8</accession>
<dbReference type="SUPFAM" id="SSF47769">
    <property type="entry name" value="SAM/Pointed domain"/>
    <property type="match status" value="1"/>
</dbReference>
<evidence type="ECO:0000313" key="3">
    <source>
        <dbReference type="Proteomes" id="UP000265703"/>
    </source>
</evidence>
<dbReference type="InterPro" id="IPR001660">
    <property type="entry name" value="SAM"/>
</dbReference>
<evidence type="ECO:0000259" key="1">
    <source>
        <dbReference type="SMART" id="SM00454"/>
    </source>
</evidence>
<evidence type="ECO:0000313" key="2">
    <source>
        <dbReference type="EMBL" id="RIA81715.1"/>
    </source>
</evidence>
<sequence>MSSNVASSSTGLVIPSFDLPTVEEVKRINNAELNGFLKRRLANIDNHIDTLTAQEVDGEDFLGLTRDDLMSIQIPLGPAKKIIKFINDIQGGKRTSFLPTPCHIRQ</sequence>
<reference evidence="2 3" key="1">
    <citation type="submission" date="2018-06" db="EMBL/GenBank/DDBJ databases">
        <title>Comparative genomics reveals the genomic features of Rhizophagus irregularis, R. cerebriforme, R. diaphanum and Gigaspora rosea, and their symbiotic lifestyle signature.</title>
        <authorList>
            <person name="Morin E."/>
            <person name="San Clemente H."/>
            <person name="Chen E.C.H."/>
            <person name="De La Providencia I."/>
            <person name="Hainaut M."/>
            <person name="Kuo A."/>
            <person name="Kohler A."/>
            <person name="Murat C."/>
            <person name="Tang N."/>
            <person name="Roy S."/>
            <person name="Loubradou J."/>
            <person name="Henrissat B."/>
            <person name="Grigoriev I.V."/>
            <person name="Corradi N."/>
            <person name="Roux C."/>
            <person name="Martin F.M."/>
        </authorList>
    </citation>
    <scope>NUCLEOTIDE SEQUENCE [LARGE SCALE GENOMIC DNA]</scope>
    <source>
        <strain evidence="2 3">DAOM 227022</strain>
    </source>
</reference>
<comment type="caution">
    <text evidence="2">The sequence shown here is derived from an EMBL/GenBank/DDBJ whole genome shotgun (WGS) entry which is preliminary data.</text>
</comment>
<name>A0A397SBP8_9GLOM</name>
<keyword evidence="3" id="KW-1185">Reference proteome</keyword>
<gene>
    <name evidence="2" type="ORF">C1645_544721</name>
</gene>